<dbReference type="EMBL" id="BMIL01000008">
    <property type="protein sequence ID" value="GGC69834.1"/>
    <property type="molecule type" value="Genomic_DNA"/>
</dbReference>
<dbReference type="Pfam" id="PF00534">
    <property type="entry name" value="Glycos_transf_1"/>
    <property type="match status" value="1"/>
</dbReference>
<dbReference type="GO" id="GO:0016757">
    <property type="term" value="F:glycosyltransferase activity"/>
    <property type="evidence" value="ECO:0007669"/>
    <property type="project" value="InterPro"/>
</dbReference>
<dbReference type="Pfam" id="PF13439">
    <property type="entry name" value="Glyco_transf_4"/>
    <property type="match status" value="1"/>
</dbReference>
<reference evidence="3" key="2">
    <citation type="submission" date="2020-09" db="EMBL/GenBank/DDBJ databases">
        <authorList>
            <person name="Sun Q."/>
            <person name="Zhou Y."/>
        </authorList>
    </citation>
    <scope>NUCLEOTIDE SEQUENCE</scope>
    <source>
        <strain evidence="3">CGMCC 1.15343</strain>
    </source>
</reference>
<proteinExistence type="predicted"/>
<feature type="domain" description="Glycosyltransferase subfamily 4-like N-terminal" evidence="2">
    <location>
        <begin position="18"/>
        <end position="124"/>
    </location>
</feature>
<protein>
    <submittedName>
        <fullName evidence="3">Uncharacterized protein</fullName>
    </submittedName>
</protein>
<dbReference type="RefSeq" id="WP_188627161.1">
    <property type="nucleotide sequence ID" value="NZ_BMIL01000008.1"/>
</dbReference>
<dbReference type="PANTHER" id="PTHR12526">
    <property type="entry name" value="GLYCOSYLTRANSFERASE"/>
    <property type="match status" value="1"/>
</dbReference>
<dbReference type="InterPro" id="IPR028098">
    <property type="entry name" value="Glyco_trans_4-like_N"/>
</dbReference>
<reference evidence="3" key="1">
    <citation type="journal article" date="2014" name="Int. J. Syst. Evol. Microbiol.">
        <title>Complete genome sequence of Corynebacterium casei LMG S-19264T (=DSM 44701T), isolated from a smear-ripened cheese.</title>
        <authorList>
            <consortium name="US DOE Joint Genome Institute (JGI-PGF)"/>
            <person name="Walter F."/>
            <person name="Albersmeier A."/>
            <person name="Kalinowski J."/>
            <person name="Ruckert C."/>
        </authorList>
    </citation>
    <scope>NUCLEOTIDE SEQUENCE</scope>
    <source>
        <strain evidence="3">CGMCC 1.15343</strain>
    </source>
</reference>
<dbReference type="PANTHER" id="PTHR12526:SF595">
    <property type="entry name" value="BLL5217 PROTEIN"/>
    <property type="match status" value="1"/>
</dbReference>
<name>A0A916UDP7_9SPHI</name>
<evidence type="ECO:0000313" key="4">
    <source>
        <dbReference type="Proteomes" id="UP000651668"/>
    </source>
</evidence>
<gene>
    <name evidence="3" type="ORF">GCM10011387_24070</name>
</gene>
<dbReference type="Proteomes" id="UP000651668">
    <property type="component" value="Unassembled WGS sequence"/>
</dbReference>
<feature type="domain" description="Glycosyl transferase family 1" evidence="1">
    <location>
        <begin position="268"/>
        <end position="403"/>
    </location>
</feature>
<dbReference type="AlphaFoldDB" id="A0A916UDP7"/>
<evidence type="ECO:0000259" key="2">
    <source>
        <dbReference type="Pfam" id="PF13439"/>
    </source>
</evidence>
<evidence type="ECO:0000259" key="1">
    <source>
        <dbReference type="Pfam" id="PF00534"/>
    </source>
</evidence>
<accession>A0A916UDP7</accession>
<comment type="caution">
    <text evidence="3">The sequence shown here is derived from an EMBL/GenBank/DDBJ whole genome shotgun (WGS) entry which is preliminary data.</text>
</comment>
<evidence type="ECO:0000313" key="3">
    <source>
        <dbReference type="EMBL" id="GGC69834.1"/>
    </source>
</evidence>
<dbReference type="Gene3D" id="3.40.50.2000">
    <property type="entry name" value="Glycogen Phosphorylase B"/>
    <property type="match status" value="2"/>
</dbReference>
<dbReference type="SUPFAM" id="SSF53756">
    <property type="entry name" value="UDP-Glycosyltransferase/glycogen phosphorylase"/>
    <property type="match status" value="1"/>
</dbReference>
<keyword evidence="4" id="KW-1185">Reference proteome</keyword>
<organism evidence="3 4">
    <name type="scientific">Pedobacter quisquiliarum</name>
    <dbReference type="NCBI Taxonomy" id="1834438"/>
    <lineage>
        <taxon>Bacteria</taxon>
        <taxon>Pseudomonadati</taxon>
        <taxon>Bacteroidota</taxon>
        <taxon>Sphingobacteriia</taxon>
        <taxon>Sphingobacteriales</taxon>
        <taxon>Sphingobacteriaceae</taxon>
        <taxon>Pedobacter</taxon>
    </lineage>
</organism>
<dbReference type="InterPro" id="IPR001296">
    <property type="entry name" value="Glyco_trans_1"/>
</dbReference>
<sequence>MNILLIMDPGISVPPLRYGGIERIVHLLANAYARQGHDVTLLAGPNSHCDGQTITYGVNEVDGSKWNRTKAIAFVWAFLLKNTFSMKQNHGTQPFAVARFDLIHNFGRLVYLLPVLRVASIKIMSYQRKITTRNTHMIQRLRPRNFWFTACSDNCRSLADVGNASLAISHNNNKHFNNNLLNNNFNNSNTNNKDNITNSLNNTTDKHNDTTNAFKNTNNNHNDINTNNNNNKNNKNALKQRFTQWETIHNTVDFSTYQHHTTFDEHAPLMFLGRLDPIKGAHTAIKVAKETRSRLWLAGNITNTPAGQAYYSETLAPEIDGTQIIYLGELDDKQKSYYLSRSKALLFPIEWEEPFGIVMIEAMACGTPVIAFNKGAVPEVVTPGRTGFIVEDTPAMINAVHKLKRLDRGLCRDTAMAKFDINIIARKYLELAVQGRESTSVERTNKIM</sequence>